<accession>A0A420Y8F0</accession>
<keyword evidence="11" id="KW-1185">Reference proteome</keyword>
<feature type="compositionally biased region" description="Basic and acidic residues" evidence="7">
    <location>
        <begin position="398"/>
        <end position="413"/>
    </location>
</feature>
<dbReference type="GO" id="GO:0000139">
    <property type="term" value="C:Golgi membrane"/>
    <property type="evidence" value="ECO:0007669"/>
    <property type="project" value="UniProtKB-SubCell"/>
</dbReference>
<protein>
    <submittedName>
        <fullName evidence="10">Uncharacterized protein</fullName>
    </submittedName>
</protein>
<dbReference type="Pfam" id="PF02535">
    <property type="entry name" value="Zip"/>
    <property type="match status" value="1"/>
</dbReference>
<feature type="signal peptide" evidence="9">
    <location>
        <begin position="1"/>
        <end position="15"/>
    </location>
</feature>
<keyword evidence="6 8" id="KW-0472">Membrane</keyword>
<dbReference type="STRING" id="177199.A0A420Y8F0"/>
<keyword evidence="9" id="KW-0732">Signal</keyword>
<dbReference type="EMBL" id="QVQW01000034">
    <property type="protein sequence ID" value="RKU44159.1"/>
    <property type="molecule type" value="Genomic_DNA"/>
</dbReference>
<evidence type="ECO:0000256" key="2">
    <source>
        <dbReference type="ARBA" id="ARBA00004394"/>
    </source>
</evidence>
<keyword evidence="4 8" id="KW-1133">Transmembrane helix</keyword>
<evidence type="ECO:0000256" key="3">
    <source>
        <dbReference type="ARBA" id="ARBA00022692"/>
    </source>
</evidence>
<reference evidence="10 11" key="1">
    <citation type="submission" date="2018-08" db="EMBL/GenBank/DDBJ databases">
        <title>Draft genome of the lignicolous fungus Coniochaeta pulveracea.</title>
        <authorList>
            <person name="Borstlap C.J."/>
            <person name="De Witt R.N."/>
            <person name="Botha A."/>
            <person name="Volschenk H."/>
        </authorList>
    </citation>
    <scope>NUCLEOTIDE SEQUENCE [LARGE SCALE GENOMIC DNA]</scope>
    <source>
        <strain evidence="10 11">CAB683</strain>
    </source>
</reference>
<organism evidence="10 11">
    <name type="scientific">Coniochaeta pulveracea</name>
    <dbReference type="NCBI Taxonomy" id="177199"/>
    <lineage>
        <taxon>Eukaryota</taxon>
        <taxon>Fungi</taxon>
        <taxon>Dikarya</taxon>
        <taxon>Ascomycota</taxon>
        <taxon>Pezizomycotina</taxon>
        <taxon>Sordariomycetes</taxon>
        <taxon>Sordariomycetidae</taxon>
        <taxon>Coniochaetales</taxon>
        <taxon>Coniochaetaceae</taxon>
        <taxon>Coniochaeta</taxon>
    </lineage>
</organism>
<dbReference type="OrthoDB" id="19859at2759"/>
<feature type="transmembrane region" description="Helical" evidence="8">
    <location>
        <begin position="518"/>
        <end position="540"/>
    </location>
</feature>
<feature type="transmembrane region" description="Helical" evidence="8">
    <location>
        <begin position="37"/>
        <end position="55"/>
    </location>
</feature>
<dbReference type="InterPro" id="IPR045891">
    <property type="entry name" value="ZIP9"/>
</dbReference>
<dbReference type="PANTHER" id="PTHR16133:SF0">
    <property type="entry name" value="ZINC_IRON REGULATED TRANSPORTER-RELATED PROTEIN 102B, ISOFORM E"/>
    <property type="match status" value="1"/>
</dbReference>
<proteinExistence type="predicted"/>
<evidence type="ECO:0000256" key="4">
    <source>
        <dbReference type="ARBA" id="ARBA00022989"/>
    </source>
</evidence>
<evidence type="ECO:0000256" key="8">
    <source>
        <dbReference type="SAM" id="Phobius"/>
    </source>
</evidence>
<evidence type="ECO:0000256" key="6">
    <source>
        <dbReference type="ARBA" id="ARBA00023136"/>
    </source>
</evidence>
<feature type="transmembrane region" description="Helical" evidence="8">
    <location>
        <begin position="552"/>
        <end position="574"/>
    </location>
</feature>
<dbReference type="AlphaFoldDB" id="A0A420Y8F0"/>
<gene>
    <name evidence="10" type="ORF">DL546_006101</name>
</gene>
<comment type="caution">
    <text evidence="10">The sequence shown here is derived from an EMBL/GenBank/DDBJ whole genome shotgun (WGS) entry which is preliminary data.</text>
</comment>
<evidence type="ECO:0000313" key="10">
    <source>
        <dbReference type="EMBL" id="RKU44159.1"/>
    </source>
</evidence>
<dbReference type="Proteomes" id="UP000275385">
    <property type="component" value="Unassembled WGS sequence"/>
</dbReference>
<dbReference type="PANTHER" id="PTHR16133">
    <property type="entry name" value="SOLUTE CARRIER FAMILY 39 ZINC TRANSPORTER , MEMBER 9-RELATED"/>
    <property type="match status" value="1"/>
</dbReference>
<dbReference type="GO" id="GO:0006829">
    <property type="term" value="P:zinc ion transport"/>
    <property type="evidence" value="ECO:0007669"/>
    <property type="project" value="InterPro"/>
</dbReference>
<evidence type="ECO:0000256" key="1">
    <source>
        <dbReference type="ARBA" id="ARBA00004127"/>
    </source>
</evidence>
<feature type="transmembrane region" description="Helical" evidence="8">
    <location>
        <begin position="586"/>
        <end position="604"/>
    </location>
</feature>
<feature type="region of interest" description="Disordered" evidence="7">
    <location>
        <begin position="611"/>
        <end position="634"/>
    </location>
</feature>
<name>A0A420Y8F0_9PEZI</name>
<feature type="transmembrane region" description="Helical" evidence="8">
    <location>
        <begin position="416"/>
        <end position="435"/>
    </location>
</feature>
<keyword evidence="5" id="KW-0333">Golgi apparatus</keyword>
<evidence type="ECO:0000256" key="5">
    <source>
        <dbReference type="ARBA" id="ARBA00023034"/>
    </source>
</evidence>
<evidence type="ECO:0000256" key="9">
    <source>
        <dbReference type="SAM" id="SignalP"/>
    </source>
</evidence>
<keyword evidence="3 8" id="KW-0812">Transmembrane</keyword>
<evidence type="ECO:0000256" key="7">
    <source>
        <dbReference type="SAM" id="MobiDB-lite"/>
    </source>
</evidence>
<feature type="region of interest" description="Disordered" evidence="7">
    <location>
        <begin position="388"/>
        <end position="413"/>
    </location>
</feature>
<sequence>MGGILLLLALSVVMAVASFLAGSLPLSMTLSQTQLRFISSLGIGILVGTSLIVIIPEGIEAVAKTGLGAHEHGTRHVIRRHLESSAFPTPDVSMTTRQDNKDLLGCIESGGIPGNLSLHRRDNACDIVVRSLLINTASDNDDIHARGVGGCIEPLDASHKPSSCDPNAARGKDGLEARNCIEPSTDEIAARNDKPASCDPQSKRDFEIRQCIQSMGDALDGVQVHAISPVCDQLIRDTVIPAREAMLKARGCIEAVNYAEGDVEVHYYPPACDRKIRLAFITGSETDILEARGCVERRTVLTGLEARKLPPACDKKIRTALASRRETDLLQARGCVERRNLPPVCDKMIRTALATGQDKDVLEARRCIEPAPTLNLPPACDPMLRIKAKRDSSSNPRAEPEKPKDEPSHSHNEGELPTFFIGFSLVIGFVLMFLIDRLPAHATENLQSAPATRHISLDNLESSSVRGDDESQGFLGSLTPSSRQTRGFATTVGLIIHATADGIAMGASAVTDDMKLGFIIFLAIMIHKAPAAFGLTSVLLKQGLSKRAARVHLVAFSLAAPVGALTTYLAVSAVGGSGMQGEAGQWWTGMLLLFSGGTFLYVAMHAMQEDSSSGHEHNHGESGGPSQRRQTGPQMRDTLATVIGMVLPLLTQFGHHH</sequence>
<evidence type="ECO:0000313" key="11">
    <source>
        <dbReference type="Proteomes" id="UP000275385"/>
    </source>
</evidence>
<dbReference type="InterPro" id="IPR003689">
    <property type="entry name" value="ZIP"/>
</dbReference>
<comment type="subcellular location">
    <subcellularLocation>
        <location evidence="1">Endomembrane system</location>
        <topology evidence="1">Multi-pass membrane protein</topology>
    </subcellularLocation>
    <subcellularLocation>
        <location evidence="2">Golgi apparatus membrane</location>
    </subcellularLocation>
</comment>
<dbReference type="GO" id="GO:0046873">
    <property type="term" value="F:metal ion transmembrane transporter activity"/>
    <property type="evidence" value="ECO:0007669"/>
    <property type="project" value="InterPro"/>
</dbReference>
<feature type="chain" id="PRO_5019553386" evidence="9">
    <location>
        <begin position="16"/>
        <end position="657"/>
    </location>
</feature>